<dbReference type="AlphaFoldDB" id="A0A8S9PJC7"/>
<comment type="caution">
    <text evidence="1">The sequence shown here is derived from an EMBL/GenBank/DDBJ whole genome shotgun (WGS) entry which is preliminary data.</text>
</comment>
<dbReference type="EMBL" id="QGKX02001521">
    <property type="protein sequence ID" value="KAF3515190.1"/>
    <property type="molecule type" value="Genomic_DNA"/>
</dbReference>
<protein>
    <submittedName>
        <fullName evidence="1">Uncharacterized protein</fullName>
    </submittedName>
</protein>
<sequence>MVSSSTYNRRSLFLRVRIWLSGGCCFVELVSVHGLCGVSDSGEFRWARLPFRVVLAGLLFRVLRFLDVIVGRACAATIGRGVLGSRGGGYRVAIFDVQR</sequence>
<dbReference type="Proteomes" id="UP000712600">
    <property type="component" value="Unassembled WGS sequence"/>
</dbReference>
<name>A0A8S9PJC7_BRACR</name>
<proteinExistence type="predicted"/>
<reference evidence="1" key="1">
    <citation type="submission" date="2019-12" db="EMBL/GenBank/DDBJ databases">
        <title>Genome sequencing and annotation of Brassica cretica.</title>
        <authorList>
            <person name="Studholme D.J."/>
            <person name="Sarris P."/>
        </authorList>
    </citation>
    <scope>NUCLEOTIDE SEQUENCE</scope>
    <source>
        <strain evidence="1">PFS-109/04</strain>
        <tissue evidence="1">Leaf</tissue>
    </source>
</reference>
<evidence type="ECO:0000313" key="2">
    <source>
        <dbReference type="Proteomes" id="UP000712600"/>
    </source>
</evidence>
<organism evidence="1 2">
    <name type="scientific">Brassica cretica</name>
    <name type="common">Mustard</name>
    <dbReference type="NCBI Taxonomy" id="69181"/>
    <lineage>
        <taxon>Eukaryota</taxon>
        <taxon>Viridiplantae</taxon>
        <taxon>Streptophyta</taxon>
        <taxon>Embryophyta</taxon>
        <taxon>Tracheophyta</taxon>
        <taxon>Spermatophyta</taxon>
        <taxon>Magnoliopsida</taxon>
        <taxon>eudicotyledons</taxon>
        <taxon>Gunneridae</taxon>
        <taxon>Pentapetalae</taxon>
        <taxon>rosids</taxon>
        <taxon>malvids</taxon>
        <taxon>Brassicales</taxon>
        <taxon>Brassicaceae</taxon>
        <taxon>Brassiceae</taxon>
        <taxon>Brassica</taxon>
    </lineage>
</organism>
<evidence type="ECO:0000313" key="1">
    <source>
        <dbReference type="EMBL" id="KAF3515190.1"/>
    </source>
</evidence>
<accession>A0A8S9PJC7</accession>
<gene>
    <name evidence="1" type="ORF">F2Q69_00001709</name>
</gene>